<reference evidence="10 11" key="1">
    <citation type="submission" date="2019-09" db="EMBL/GenBank/DDBJ databases">
        <authorList>
            <person name="Cremers G."/>
        </authorList>
    </citation>
    <scope>NUCLEOTIDE SEQUENCE [LARGE SCALE GENOMIC DNA]</scope>
    <source>
        <strain evidence="10">4A</strain>
    </source>
</reference>
<dbReference type="RefSeq" id="WP_142660365.1">
    <property type="nucleotide sequence ID" value="NZ_CABFVA020000080.1"/>
</dbReference>
<dbReference type="PANTHER" id="PTHR30561">
    <property type="entry name" value="SMR FAMILY PROTON-DEPENDENT DRUG EFFLUX TRANSPORTER SUGE"/>
    <property type="match status" value="1"/>
</dbReference>
<accession>A0A5E6MCT2</accession>
<dbReference type="InterPro" id="IPR045324">
    <property type="entry name" value="Small_multidrug_res"/>
</dbReference>
<evidence type="ECO:0000256" key="2">
    <source>
        <dbReference type="ARBA" id="ARBA00022448"/>
    </source>
</evidence>
<organism evidence="10 11">
    <name type="scientific">Methylacidimicrobium tartarophylax</name>
    <dbReference type="NCBI Taxonomy" id="1041768"/>
    <lineage>
        <taxon>Bacteria</taxon>
        <taxon>Pseudomonadati</taxon>
        <taxon>Verrucomicrobiota</taxon>
        <taxon>Methylacidimicrobium</taxon>
    </lineage>
</organism>
<dbReference type="InterPro" id="IPR037185">
    <property type="entry name" value="EmrE-like"/>
</dbReference>
<dbReference type="SUPFAM" id="SSF103481">
    <property type="entry name" value="Multidrug resistance efflux transporter EmrE"/>
    <property type="match status" value="1"/>
</dbReference>
<evidence type="ECO:0000313" key="11">
    <source>
        <dbReference type="Proteomes" id="UP000334923"/>
    </source>
</evidence>
<dbReference type="AlphaFoldDB" id="A0A5E6MCT2"/>
<sequence>MEVFIKELFIHSPGWWLLAGAILLEVTGTTCLKLSQGFTRAIPAAFVVLFYGGAFLCLARAMKSLEMGVAYAVWAGLGTALAAIIGILLLGEAIQWQKIFGISCIILGVAALQAGRS</sequence>
<evidence type="ECO:0000256" key="8">
    <source>
        <dbReference type="RuleBase" id="RU003942"/>
    </source>
</evidence>
<evidence type="ECO:0000256" key="3">
    <source>
        <dbReference type="ARBA" id="ARBA00022475"/>
    </source>
</evidence>
<dbReference type="FunFam" id="1.10.3730.20:FF:000001">
    <property type="entry name" value="Quaternary ammonium compound resistance transporter SugE"/>
    <property type="match status" value="1"/>
</dbReference>
<keyword evidence="4 8" id="KW-0812">Transmembrane</keyword>
<feature type="transmembrane region" description="Helical" evidence="9">
    <location>
        <begin position="41"/>
        <end position="59"/>
    </location>
</feature>
<evidence type="ECO:0000313" key="10">
    <source>
        <dbReference type="EMBL" id="VVM07059.1"/>
    </source>
</evidence>
<keyword evidence="2" id="KW-0813">Transport</keyword>
<evidence type="ECO:0000256" key="6">
    <source>
        <dbReference type="ARBA" id="ARBA00023136"/>
    </source>
</evidence>
<proteinExistence type="inferred from homology"/>
<dbReference type="Pfam" id="PF00893">
    <property type="entry name" value="Multi_Drug_Res"/>
    <property type="match status" value="1"/>
</dbReference>
<feature type="transmembrane region" description="Helical" evidence="9">
    <location>
        <begin position="15"/>
        <end position="35"/>
    </location>
</feature>
<gene>
    <name evidence="10" type="primary">arnE</name>
    <name evidence="10" type="ORF">MAMT_01531</name>
</gene>
<dbReference type="GO" id="GO:0022857">
    <property type="term" value="F:transmembrane transporter activity"/>
    <property type="evidence" value="ECO:0007669"/>
    <property type="project" value="InterPro"/>
</dbReference>
<evidence type="ECO:0000256" key="9">
    <source>
        <dbReference type="SAM" id="Phobius"/>
    </source>
</evidence>
<evidence type="ECO:0000256" key="7">
    <source>
        <dbReference type="ARBA" id="ARBA00038032"/>
    </source>
</evidence>
<dbReference type="PANTHER" id="PTHR30561:SF1">
    <property type="entry name" value="MULTIDRUG TRANSPORTER EMRE"/>
    <property type="match status" value="1"/>
</dbReference>
<keyword evidence="11" id="KW-1185">Reference proteome</keyword>
<evidence type="ECO:0000256" key="4">
    <source>
        <dbReference type="ARBA" id="ARBA00022692"/>
    </source>
</evidence>
<keyword evidence="6 9" id="KW-0472">Membrane</keyword>
<dbReference type="Proteomes" id="UP000334923">
    <property type="component" value="Unassembled WGS sequence"/>
</dbReference>
<dbReference type="OrthoDB" id="21828at2"/>
<feature type="transmembrane region" description="Helical" evidence="9">
    <location>
        <begin position="96"/>
        <end position="115"/>
    </location>
</feature>
<feature type="transmembrane region" description="Helical" evidence="9">
    <location>
        <begin position="71"/>
        <end position="90"/>
    </location>
</feature>
<keyword evidence="5 9" id="KW-1133">Transmembrane helix</keyword>
<dbReference type="GO" id="GO:0005886">
    <property type="term" value="C:plasma membrane"/>
    <property type="evidence" value="ECO:0007669"/>
    <property type="project" value="UniProtKB-SubCell"/>
</dbReference>
<protein>
    <submittedName>
        <fullName evidence="10">Undecaprenyl phosphate-alpha-L-ara4N flippase subunit ArnE</fullName>
    </submittedName>
</protein>
<evidence type="ECO:0000256" key="5">
    <source>
        <dbReference type="ARBA" id="ARBA00022989"/>
    </source>
</evidence>
<comment type="subcellular location">
    <subcellularLocation>
        <location evidence="1 8">Cell membrane</location>
        <topology evidence="1 8">Multi-pass membrane protein</topology>
    </subcellularLocation>
</comment>
<name>A0A5E6MCT2_9BACT</name>
<dbReference type="Gene3D" id="1.10.3730.20">
    <property type="match status" value="1"/>
</dbReference>
<dbReference type="InterPro" id="IPR000390">
    <property type="entry name" value="Small_drug/metabolite_transptr"/>
</dbReference>
<dbReference type="GO" id="GO:1990961">
    <property type="term" value="P:xenobiotic detoxification by transmembrane export across the plasma membrane"/>
    <property type="evidence" value="ECO:0007669"/>
    <property type="project" value="UniProtKB-ARBA"/>
</dbReference>
<evidence type="ECO:0000256" key="1">
    <source>
        <dbReference type="ARBA" id="ARBA00004651"/>
    </source>
</evidence>
<comment type="similarity">
    <text evidence="7 8">Belongs to the drug/metabolite transporter (DMT) superfamily. Small multidrug resistance (SMR) (TC 2.A.7.1) family.</text>
</comment>
<dbReference type="EMBL" id="CABFVA020000080">
    <property type="protein sequence ID" value="VVM07059.1"/>
    <property type="molecule type" value="Genomic_DNA"/>
</dbReference>
<keyword evidence="3" id="KW-1003">Cell membrane</keyword>